<comment type="caution">
    <text evidence="3">The sequence shown here is derived from an EMBL/GenBank/DDBJ whole genome shotgun (WGS) entry which is preliminary data.</text>
</comment>
<proteinExistence type="predicted"/>
<accession>A0A1Y1Y7E1</accession>
<evidence type="ECO:0000256" key="2">
    <source>
        <dbReference type="SAM" id="SignalP"/>
    </source>
</evidence>
<feature type="signal peptide" evidence="2">
    <location>
        <begin position="1"/>
        <end position="15"/>
    </location>
</feature>
<dbReference type="Proteomes" id="UP000193144">
    <property type="component" value="Unassembled WGS sequence"/>
</dbReference>
<name>A0A1Y1Y7E1_9PLEO</name>
<reference evidence="3 4" key="1">
    <citation type="submission" date="2016-07" db="EMBL/GenBank/DDBJ databases">
        <title>Pervasive Adenine N6-methylation of Active Genes in Fungi.</title>
        <authorList>
            <consortium name="DOE Joint Genome Institute"/>
            <person name="Mondo S.J."/>
            <person name="Dannebaum R.O."/>
            <person name="Kuo R.C."/>
            <person name="Labutti K."/>
            <person name="Haridas S."/>
            <person name="Kuo A."/>
            <person name="Salamov A."/>
            <person name="Ahrendt S.R."/>
            <person name="Lipzen A."/>
            <person name="Sullivan W."/>
            <person name="Andreopoulos W.B."/>
            <person name="Clum A."/>
            <person name="Lindquist E."/>
            <person name="Daum C."/>
            <person name="Ramamoorthy G.K."/>
            <person name="Gryganskyi A."/>
            <person name="Culley D."/>
            <person name="Magnuson J.K."/>
            <person name="James T.Y."/>
            <person name="O'Malley M.A."/>
            <person name="Stajich J.E."/>
            <person name="Spatafora J.W."/>
            <person name="Visel A."/>
            <person name="Grigoriev I.V."/>
        </authorList>
    </citation>
    <scope>NUCLEOTIDE SEQUENCE [LARGE SCALE GENOMIC DNA]</scope>
    <source>
        <strain evidence="3 4">CBS 115471</strain>
    </source>
</reference>
<keyword evidence="4" id="KW-1185">Reference proteome</keyword>
<evidence type="ECO:0000313" key="3">
    <source>
        <dbReference type="EMBL" id="ORX93930.1"/>
    </source>
</evidence>
<keyword evidence="2" id="KW-0732">Signal</keyword>
<organism evidence="3 4">
    <name type="scientific">Clohesyomyces aquaticus</name>
    <dbReference type="NCBI Taxonomy" id="1231657"/>
    <lineage>
        <taxon>Eukaryota</taxon>
        <taxon>Fungi</taxon>
        <taxon>Dikarya</taxon>
        <taxon>Ascomycota</taxon>
        <taxon>Pezizomycotina</taxon>
        <taxon>Dothideomycetes</taxon>
        <taxon>Pleosporomycetidae</taxon>
        <taxon>Pleosporales</taxon>
        <taxon>Lindgomycetaceae</taxon>
        <taxon>Clohesyomyces</taxon>
    </lineage>
</organism>
<sequence length="331" mass="36879">MAYLALALNIAVVNGIFWTVTENLAIVETVSITTYYYTYLTRTSTDPFTYTGSRTRTVKSGVTPSGTPYSTSTYDRTYYDMRIISVFYPAGAVKQEDLEPTSVPTSSSSIDYFMDVVWTAPATCASAFTWSTRSSINIPSEVESAHLVSATSVKTDTTTNFYGGHDETWYLAAGAAPTPACSSDYYCSAYIASCTTPYGYSRYPSATSTLRSGGGDGGYSYDVCTLYSGCTSLKTWVIIVASIIPSIFVLGFIESYIWFRRLMVGKGCLRFGTICWIMLSLWVACFTRTQSARSADDQKMLREQWKNIGGWTRFKLWWKWGFRHSYPVALL</sequence>
<keyword evidence="1" id="KW-0812">Transmembrane</keyword>
<dbReference type="EMBL" id="MCFA01000323">
    <property type="protein sequence ID" value="ORX93930.1"/>
    <property type="molecule type" value="Genomic_DNA"/>
</dbReference>
<feature type="chain" id="PRO_5012260007" evidence="2">
    <location>
        <begin position="16"/>
        <end position="331"/>
    </location>
</feature>
<evidence type="ECO:0000256" key="1">
    <source>
        <dbReference type="SAM" id="Phobius"/>
    </source>
</evidence>
<keyword evidence="1" id="KW-0472">Membrane</keyword>
<feature type="transmembrane region" description="Helical" evidence="1">
    <location>
        <begin position="236"/>
        <end position="259"/>
    </location>
</feature>
<dbReference type="OrthoDB" id="3795566at2759"/>
<dbReference type="STRING" id="1231657.A0A1Y1Y7E1"/>
<dbReference type="AlphaFoldDB" id="A0A1Y1Y7E1"/>
<feature type="transmembrane region" description="Helical" evidence="1">
    <location>
        <begin position="271"/>
        <end position="289"/>
    </location>
</feature>
<evidence type="ECO:0000313" key="4">
    <source>
        <dbReference type="Proteomes" id="UP000193144"/>
    </source>
</evidence>
<feature type="non-terminal residue" evidence="3">
    <location>
        <position position="331"/>
    </location>
</feature>
<protein>
    <submittedName>
        <fullName evidence="3">Uncharacterized protein</fullName>
    </submittedName>
</protein>
<gene>
    <name evidence="3" type="ORF">BCR34DRAFT_499606</name>
</gene>
<keyword evidence="1" id="KW-1133">Transmembrane helix</keyword>